<protein>
    <submittedName>
        <fullName evidence="12">SNF2 family domain-containing protein</fullName>
    </submittedName>
</protein>
<proteinExistence type="inferred from homology"/>
<evidence type="ECO:0000256" key="8">
    <source>
        <dbReference type="ARBA" id="ARBA00022840"/>
    </source>
</evidence>
<keyword evidence="7" id="KW-0862">Zinc</keyword>
<comment type="similarity">
    <text evidence="1">Belongs to the SNF2/RAD54 helicase family.</text>
</comment>
<dbReference type="Pfam" id="PF00176">
    <property type="entry name" value="SNF2-rel_dom"/>
    <property type="match status" value="1"/>
</dbReference>
<dbReference type="PANTHER" id="PTHR45626">
    <property type="entry name" value="TRANSCRIPTION TERMINATION FACTOR 2-RELATED"/>
    <property type="match status" value="1"/>
</dbReference>
<feature type="domain" description="Helicase C-terminal" evidence="11">
    <location>
        <begin position="998"/>
        <end position="1148"/>
    </location>
</feature>
<dbReference type="InterPro" id="IPR038718">
    <property type="entry name" value="SNF2-like_sf"/>
</dbReference>
<dbReference type="InterPro" id="IPR050628">
    <property type="entry name" value="SNF2_RAD54_helicase_TF"/>
</dbReference>
<feature type="compositionally biased region" description="Acidic residues" evidence="9">
    <location>
        <begin position="77"/>
        <end position="96"/>
    </location>
</feature>
<dbReference type="CDD" id="cd16449">
    <property type="entry name" value="RING-HC"/>
    <property type="match status" value="1"/>
</dbReference>
<evidence type="ECO:0000256" key="2">
    <source>
        <dbReference type="ARBA" id="ARBA00022723"/>
    </source>
</evidence>
<keyword evidence="6" id="KW-0347">Helicase</keyword>
<accession>A0A135T3E6</accession>
<dbReference type="Proteomes" id="UP000070054">
    <property type="component" value="Unassembled WGS sequence"/>
</dbReference>
<dbReference type="GO" id="GO:0008094">
    <property type="term" value="F:ATP-dependent activity, acting on DNA"/>
    <property type="evidence" value="ECO:0007669"/>
    <property type="project" value="TreeGrafter"/>
</dbReference>
<feature type="compositionally biased region" description="Basic and acidic residues" evidence="9">
    <location>
        <begin position="235"/>
        <end position="256"/>
    </location>
</feature>
<keyword evidence="3" id="KW-0547">Nucleotide-binding</keyword>
<feature type="domain" description="Helicase ATP-binding" evidence="10">
    <location>
        <begin position="415"/>
        <end position="610"/>
    </location>
</feature>
<keyword evidence="8" id="KW-0067">ATP-binding</keyword>
<organism evidence="12 13">
    <name type="scientific">Colletotrichum nymphaeae SA-01</name>
    <dbReference type="NCBI Taxonomy" id="1460502"/>
    <lineage>
        <taxon>Eukaryota</taxon>
        <taxon>Fungi</taxon>
        <taxon>Dikarya</taxon>
        <taxon>Ascomycota</taxon>
        <taxon>Pezizomycotina</taxon>
        <taxon>Sordariomycetes</taxon>
        <taxon>Hypocreomycetidae</taxon>
        <taxon>Glomerellales</taxon>
        <taxon>Glomerellaceae</taxon>
        <taxon>Colletotrichum</taxon>
        <taxon>Colletotrichum acutatum species complex</taxon>
    </lineage>
</organism>
<evidence type="ECO:0000256" key="5">
    <source>
        <dbReference type="ARBA" id="ARBA00022801"/>
    </source>
</evidence>
<feature type="compositionally biased region" description="Acidic residues" evidence="9">
    <location>
        <begin position="1197"/>
        <end position="1207"/>
    </location>
</feature>
<dbReference type="EMBL" id="JEMN01001248">
    <property type="protein sequence ID" value="KXH42679.1"/>
    <property type="molecule type" value="Genomic_DNA"/>
</dbReference>
<feature type="region of interest" description="Disordered" evidence="9">
    <location>
        <begin position="226"/>
        <end position="305"/>
    </location>
</feature>
<dbReference type="PANTHER" id="PTHR45626:SF17">
    <property type="entry name" value="HELICASE-LIKE TRANSCRIPTION FACTOR"/>
    <property type="match status" value="1"/>
</dbReference>
<evidence type="ECO:0000259" key="11">
    <source>
        <dbReference type="PROSITE" id="PS51194"/>
    </source>
</evidence>
<evidence type="ECO:0000256" key="4">
    <source>
        <dbReference type="ARBA" id="ARBA00022771"/>
    </source>
</evidence>
<dbReference type="Pfam" id="PF00097">
    <property type="entry name" value="zf-C3HC4"/>
    <property type="match status" value="1"/>
</dbReference>
<keyword evidence="5" id="KW-0378">Hydrolase</keyword>
<dbReference type="InterPro" id="IPR018957">
    <property type="entry name" value="Znf_C3HC4_RING-type"/>
</dbReference>
<evidence type="ECO:0000313" key="12">
    <source>
        <dbReference type="EMBL" id="KXH42679.1"/>
    </source>
</evidence>
<feature type="compositionally biased region" description="Basic and acidic residues" evidence="9">
    <location>
        <begin position="265"/>
        <end position="274"/>
    </location>
</feature>
<dbReference type="InterPro" id="IPR049730">
    <property type="entry name" value="SNF2/RAD54-like_C"/>
</dbReference>
<dbReference type="AlphaFoldDB" id="A0A135T3E6"/>
<keyword evidence="4" id="KW-0863">Zinc-finger</keyword>
<feature type="compositionally biased region" description="Acidic residues" evidence="9">
    <location>
        <begin position="1214"/>
        <end position="1226"/>
    </location>
</feature>
<dbReference type="SUPFAM" id="SSF57850">
    <property type="entry name" value="RING/U-box"/>
    <property type="match status" value="1"/>
</dbReference>
<feature type="compositionally biased region" description="Acidic residues" evidence="9">
    <location>
        <begin position="18"/>
        <end position="27"/>
    </location>
</feature>
<keyword evidence="2" id="KW-0479">Metal-binding</keyword>
<gene>
    <name evidence="12" type="ORF">CNYM01_04112</name>
</gene>
<dbReference type="Gene3D" id="3.40.50.10810">
    <property type="entry name" value="Tandem AAA-ATPase domain"/>
    <property type="match status" value="1"/>
</dbReference>
<feature type="region of interest" description="Disordered" evidence="9">
    <location>
        <begin position="123"/>
        <end position="213"/>
    </location>
</feature>
<name>A0A135T3E6_9PEZI</name>
<dbReference type="CDD" id="cd18793">
    <property type="entry name" value="SF2_C_SNF"/>
    <property type="match status" value="1"/>
</dbReference>
<comment type="caution">
    <text evidence="12">The sequence shown here is derived from an EMBL/GenBank/DDBJ whole genome shotgun (WGS) entry which is preliminary data.</text>
</comment>
<dbReference type="GO" id="GO:0005524">
    <property type="term" value="F:ATP binding"/>
    <property type="evidence" value="ECO:0007669"/>
    <property type="project" value="UniProtKB-KW"/>
</dbReference>
<keyword evidence="13" id="KW-1185">Reference proteome</keyword>
<dbReference type="InterPro" id="IPR000330">
    <property type="entry name" value="SNF2_N"/>
</dbReference>
<dbReference type="GO" id="GO:0008270">
    <property type="term" value="F:zinc ion binding"/>
    <property type="evidence" value="ECO:0007669"/>
    <property type="project" value="UniProtKB-KW"/>
</dbReference>
<evidence type="ECO:0000256" key="9">
    <source>
        <dbReference type="SAM" id="MobiDB-lite"/>
    </source>
</evidence>
<dbReference type="CDD" id="cd18008">
    <property type="entry name" value="DEXDc_SHPRH-like"/>
    <property type="match status" value="1"/>
</dbReference>
<dbReference type="SMART" id="SM00487">
    <property type="entry name" value="DEXDc"/>
    <property type="match status" value="1"/>
</dbReference>
<feature type="region of interest" description="Disordered" evidence="9">
    <location>
        <begin position="784"/>
        <end position="810"/>
    </location>
</feature>
<dbReference type="InterPro" id="IPR014001">
    <property type="entry name" value="Helicase_ATP-bd"/>
</dbReference>
<feature type="compositionally biased region" description="Polar residues" evidence="9">
    <location>
        <begin position="29"/>
        <end position="39"/>
    </location>
</feature>
<dbReference type="InterPro" id="IPR013083">
    <property type="entry name" value="Znf_RING/FYVE/PHD"/>
</dbReference>
<evidence type="ECO:0000256" key="1">
    <source>
        <dbReference type="ARBA" id="ARBA00007025"/>
    </source>
</evidence>
<dbReference type="Pfam" id="PF00271">
    <property type="entry name" value="Helicase_C"/>
    <property type="match status" value="1"/>
</dbReference>
<dbReference type="InterPro" id="IPR027417">
    <property type="entry name" value="P-loop_NTPase"/>
</dbReference>
<evidence type="ECO:0000259" key="10">
    <source>
        <dbReference type="PROSITE" id="PS51192"/>
    </source>
</evidence>
<dbReference type="SMART" id="SM00490">
    <property type="entry name" value="HELICc"/>
    <property type="match status" value="1"/>
</dbReference>
<dbReference type="GO" id="GO:0004386">
    <property type="term" value="F:helicase activity"/>
    <property type="evidence" value="ECO:0007669"/>
    <property type="project" value="UniProtKB-KW"/>
</dbReference>
<evidence type="ECO:0000313" key="13">
    <source>
        <dbReference type="Proteomes" id="UP000070054"/>
    </source>
</evidence>
<feature type="region of interest" description="Disordered" evidence="9">
    <location>
        <begin position="1186"/>
        <end position="1240"/>
    </location>
</feature>
<evidence type="ECO:0000256" key="3">
    <source>
        <dbReference type="ARBA" id="ARBA00022741"/>
    </source>
</evidence>
<dbReference type="GO" id="GO:0005634">
    <property type="term" value="C:nucleus"/>
    <property type="evidence" value="ECO:0007669"/>
    <property type="project" value="TreeGrafter"/>
</dbReference>
<dbReference type="Gene3D" id="3.40.50.300">
    <property type="entry name" value="P-loop containing nucleotide triphosphate hydrolases"/>
    <property type="match status" value="1"/>
</dbReference>
<dbReference type="GO" id="GO:0006281">
    <property type="term" value="P:DNA repair"/>
    <property type="evidence" value="ECO:0007669"/>
    <property type="project" value="TreeGrafter"/>
</dbReference>
<reference evidence="12 13" key="1">
    <citation type="submission" date="2014-02" db="EMBL/GenBank/DDBJ databases">
        <title>The genome sequence of Colletotrichum nymphaeae SA-01.</title>
        <authorList>
            <person name="Baroncelli R."/>
            <person name="Thon M.R."/>
        </authorList>
    </citation>
    <scope>NUCLEOTIDE SEQUENCE [LARGE SCALE GENOMIC DNA]</scope>
    <source>
        <strain evidence="12 13">SA-01</strain>
    </source>
</reference>
<sequence length="1240" mass="140386">MSSPRSGNNRKKPRCGFELEDDSEEEGNSGPSSKYPASSRNEEPNIFDDSIEDMIRESREGVGASAINATPSQYGNDDLDDLFVTDDSAQEADFPQDDVISIKSEDSSDDDYDFMVIQKTEASTRAQEKWSFPGRTPPIDLTQDMKDEPDMQETDSAFGKVETSKAENRSPTILRGKQHTSSRPNDESPDPNHLQVRKVELLRKGQEGGLSSEEVAELCRLEVAIITSQGATNQDEDKYAPKQGVKNDKEDGERSGPPKNAAEYFARKGQELREKRQKKLEKQSSTNPTRHRKKAKLSAKALKDEEERRDRVANIFQLNDVIYERAEMGDSRPEPVFMARTKKDQFEQIKAAIPEGCDLRRTKSQQKDTEDASEAWGFNNCKAIDNKWKIKGMKTAIHHHQLTAAAWMLKRELMPVWDRLPQGGILADAMGMGKTIVTLSCMVGNRPNDLLISKGRGATLVVCNNGHTIDQWMNEVKTHCEGEFSTRIVHYSSSHKMDVKLLQTFNIVFASYRQISNSAPGVQEIGFKEKELKGDKKALKKWLQEATGDLLKIKWYRVVLDEAQQIKNHETQSMNACLLIDARCRWALSGTPLSNRNYGLSFKEFNHKFREGVGIFPLAQRGIKLMLFQLLSTLYLLTSRSTHMDTFLGRPIINLPLTHPTHQYLRMSKEEMVIFVEECFRRKMMKDMEVPGAGPSRKTCFEMLLRLRQAATHPFLLEAMMRKHMTLDDIRQVREHLADLRGGPSIYDQIGSWTKRHEMSGERLQHIMDSVGNEGGQHGFDESTPIGANSAENATPPENGGTFEYNNNVSRNDDKISIEGEFNSDLDEVDSQDDMEDISYRDLLELDAGPAVIEESGASQTFIPGDAPLEPFGQSNFGLHFDMGQHMEYLEKVEMMELAVCPVCKETPTVPVRGSCEHSFCNQCALDHLTTAVSLERLIGKMRPTSVLHSQSDGEEVRGNDYYGYQQTFDNRQMASHFLEISDSMPDVPVTPSAKMTACKETILRWQAEAPNDKIIVFTQFVLVGKILGRMLEAEGIPFVYLTGKQTKDQRVRAVKGFQEDEEIKVLVASMRAGGQALNLTRANRVILMELWWNHAQEQQACARVFRYGQDKETHFARFIVQTPIEDRILRMQADKIIEIDRALQDDGHVIKGLSVHEIMQLMGRVRVKDDRAVVEPDYEDYEDDLQDIISNPDDRNLEEEEEEDLEGFVVPDDAAEEASEEEPDDSTPTIVLSDDSEEE</sequence>
<dbReference type="InterPro" id="IPR001650">
    <property type="entry name" value="Helicase_C-like"/>
</dbReference>
<feature type="compositionally biased region" description="Basic and acidic residues" evidence="9">
    <location>
        <begin position="197"/>
        <end position="206"/>
    </location>
</feature>
<dbReference type="PROSITE" id="PS51192">
    <property type="entry name" value="HELICASE_ATP_BIND_1"/>
    <property type="match status" value="1"/>
</dbReference>
<dbReference type="PROSITE" id="PS51194">
    <property type="entry name" value="HELICASE_CTER"/>
    <property type="match status" value="1"/>
</dbReference>
<dbReference type="SUPFAM" id="SSF52540">
    <property type="entry name" value="P-loop containing nucleoside triphosphate hydrolases"/>
    <property type="match status" value="2"/>
</dbReference>
<feature type="region of interest" description="Disordered" evidence="9">
    <location>
        <begin position="1"/>
        <end position="108"/>
    </location>
</feature>
<evidence type="ECO:0000256" key="7">
    <source>
        <dbReference type="ARBA" id="ARBA00022833"/>
    </source>
</evidence>
<evidence type="ECO:0000256" key="6">
    <source>
        <dbReference type="ARBA" id="ARBA00022806"/>
    </source>
</evidence>
<dbReference type="Gene3D" id="3.30.40.10">
    <property type="entry name" value="Zinc/RING finger domain, C3HC4 (zinc finger)"/>
    <property type="match status" value="1"/>
</dbReference>
<dbReference type="OrthoDB" id="448448at2759"/>
<dbReference type="GO" id="GO:0016787">
    <property type="term" value="F:hydrolase activity"/>
    <property type="evidence" value="ECO:0007669"/>
    <property type="project" value="UniProtKB-KW"/>
</dbReference>